<keyword evidence="9" id="KW-0408">Iron</keyword>
<accession>A0A501XKD1</accession>
<dbReference type="InterPro" id="IPR020578">
    <property type="entry name" value="Aminotrans_V_PyrdxlP_BS"/>
</dbReference>
<dbReference type="InterPro" id="IPR016454">
    <property type="entry name" value="Cysteine_dSase"/>
</dbReference>
<keyword evidence="8" id="KW-0663">Pyridoxal phosphate</keyword>
<dbReference type="PIRSF" id="PIRSF005572">
    <property type="entry name" value="NifS"/>
    <property type="match status" value="1"/>
</dbReference>
<dbReference type="Proteomes" id="UP000319897">
    <property type="component" value="Unassembled WGS sequence"/>
</dbReference>
<dbReference type="InterPro" id="IPR015421">
    <property type="entry name" value="PyrdxlP-dep_Trfase_major"/>
</dbReference>
<evidence type="ECO:0000256" key="6">
    <source>
        <dbReference type="ARBA" id="ARBA00022679"/>
    </source>
</evidence>
<comment type="function">
    <text evidence="2">Catalyzes the removal of elemental sulfur atoms from cysteine to produce alanine. Seems to participate in the biosynthesis of the nitrogenase metalloclusters by providing the inorganic sulfur required for the Fe-S core formation.</text>
</comment>
<dbReference type="EMBL" id="VFSU01000026">
    <property type="protein sequence ID" value="TPE60627.1"/>
    <property type="molecule type" value="Genomic_DNA"/>
</dbReference>
<comment type="caution">
    <text evidence="14">The sequence shown here is derived from an EMBL/GenBank/DDBJ whole genome shotgun (WGS) entry which is preliminary data.</text>
</comment>
<dbReference type="GO" id="GO:0008483">
    <property type="term" value="F:transaminase activity"/>
    <property type="evidence" value="ECO:0007669"/>
    <property type="project" value="UniProtKB-KW"/>
</dbReference>
<keyword evidence="6 14" id="KW-0808">Transferase</keyword>
<dbReference type="PROSITE" id="PS00595">
    <property type="entry name" value="AA_TRANSFER_CLASS_5"/>
    <property type="match status" value="1"/>
</dbReference>
<keyword evidence="14" id="KW-0032">Aminotransferase</keyword>
<dbReference type="InterPro" id="IPR015424">
    <property type="entry name" value="PyrdxlP-dep_Trfase"/>
</dbReference>
<evidence type="ECO:0000256" key="1">
    <source>
        <dbReference type="ARBA" id="ARBA00001933"/>
    </source>
</evidence>
<keyword evidence="15" id="KW-1185">Reference proteome</keyword>
<comment type="catalytic activity">
    <reaction evidence="11">
        <text>(sulfur carrier)-H + L-cysteine = (sulfur carrier)-SH + L-alanine</text>
        <dbReference type="Rhea" id="RHEA:43892"/>
        <dbReference type="Rhea" id="RHEA-COMP:14737"/>
        <dbReference type="Rhea" id="RHEA-COMP:14739"/>
        <dbReference type="ChEBI" id="CHEBI:29917"/>
        <dbReference type="ChEBI" id="CHEBI:35235"/>
        <dbReference type="ChEBI" id="CHEBI:57972"/>
        <dbReference type="ChEBI" id="CHEBI:64428"/>
        <dbReference type="EC" id="2.8.1.7"/>
    </reaction>
</comment>
<dbReference type="OrthoDB" id="9804366at2"/>
<name>A0A501XKD1_9SPHN</name>
<keyword evidence="7" id="KW-0479">Metal-binding</keyword>
<evidence type="ECO:0000256" key="3">
    <source>
        <dbReference type="ARBA" id="ARBA00006490"/>
    </source>
</evidence>
<evidence type="ECO:0000256" key="12">
    <source>
        <dbReference type="RuleBase" id="RU004504"/>
    </source>
</evidence>
<dbReference type="PANTHER" id="PTHR11601">
    <property type="entry name" value="CYSTEINE DESULFURYLASE FAMILY MEMBER"/>
    <property type="match status" value="1"/>
</dbReference>
<protein>
    <recommendedName>
        <fullName evidence="5">Cysteine desulfurase</fullName>
        <ecNumber evidence="4">2.8.1.7</ecNumber>
    </recommendedName>
</protein>
<gene>
    <name evidence="14" type="ORF">FJQ54_11380</name>
</gene>
<dbReference type="GO" id="GO:0051536">
    <property type="term" value="F:iron-sulfur cluster binding"/>
    <property type="evidence" value="ECO:0007669"/>
    <property type="project" value="UniProtKB-KW"/>
</dbReference>
<proteinExistence type="inferred from homology"/>
<dbReference type="Gene3D" id="3.90.1150.10">
    <property type="entry name" value="Aspartate Aminotransferase, domain 1"/>
    <property type="match status" value="1"/>
</dbReference>
<dbReference type="Pfam" id="PF00266">
    <property type="entry name" value="Aminotran_5"/>
    <property type="match status" value="1"/>
</dbReference>
<keyword evidence="10" id="KW-0411">Iron-sulfur</keyword>
<evidence type="ECO:0000256" key="4">
    <source>
        <dbReference type="ARBA" id="ARBA00012239"/>
    </source>
</evidence>
<comment type="cofactor">
    <cofactor evidence="1 12">
        <name>pyridoxal 5'-phosphate</name>
        <dbReference type="ChEBI" id="CHEBI:597326"/>
    </cofactor>
</comment>
<reference evidence="14 15" key="1">
    <citation type="submission" date="2019-06" db="EMBL/GenBank/DDBJ databases">
        <authorList>
            <person name="Lee I."/>
            <person name="Jang G.I."/>
            <person name="Hwang C.Y."/>
        </authorList>
    </citation>
    <scope>NUCLEOTIDE SEQUENCE [LARGE SCALE GENOMIC DNA]</scope>
    <source>
        <strain evidence="14 15">PAMC 28131</strain>
    </source>
</reference>
<organism evidence="14 15">
    <name type="scientific">Sandaracinobacter neustonicus</name>
    <dbReference type="NCBI Taxonomy" id="1715348"/>
    <lineage>
        <taxon>Bacteria</taxon>
        <taxon>Pseudomonadati</taxon>
        <taxon>Pseudomonadota</taxon>
        <taxon>Alphaproteobacteria</taxon>
        <taxon>Sphingomonadales</taxon>
        <taxon>Sphingosinicellaceae</taxon>
        <taxon>Sandaracinobacter</taxon>
    </lineage>
</organism>
<evidence type="ECO:0000256" key="11">
    <source>
        <dbReference type="ARBA" id="ARBA00050776"/>
    </source>
</evidence>
<evidence type="ECO:0000256" key="10">
    <source>
        <dbReference type="ARBA" id="ARBA00023014"/>
    </source>
</evidence>
<sequence>MLDLDAQATSPLRPEALAAMLPWLEGRHWNPHSAHRGGRLAKAALETGRARVAARLGRPPKGLIFTSGATESNNLALKGVMELAPDQRLLTFATEHSCVLESARHLERLGVAITILPVQPDGLPDRAAYAAALAAGDVALVSAMWVNNEVGSIWPIAELASEAHAAGALFHTDAAQAFGKLELSAADVDLISLSAHKIGGPKGIGALWVKPGTPLAPLLDGGGQESGLRSGTQSPALAAGFAAAADLADPAINLPAAHALMDIALAALAEVPHSINGPDPLGANRWPGNLSVTFSGIDASRLISALPNIALSSGSACSSGSGKSSHVLAALGLPTPRARQTLRLGWQPSTPPAMLTEAIHRIAAAAKGLQR</sequence>
<dbReference type="AlphaFoldDB" id="A0A501XKD1"/>
<evidence type="ECO:0000256" key="9">
    <source>
        <dbReference type="ARBA" id="ARBA00023004"/>
    </source>
</evidence>
<dbReference type="Gene3D" id="3.40.640.10">
    <property type="entry name" value="Type I PLP-dependent aspartate aminotransferase-like (Major domain)"/>
    <property type="match status" value="1"/>
</dbReference>
<evidence type="ECO:0000256" key="5">
    <source>
        <dbReference type="ARBA" id="ARBA00013558"/>
    </source>
</evidence>
<feature type="domain" description="Aminotransferase class V" evidence="13">
    <location>
        <begin position="4"/>
        <end position="319"/>
    </location>
</feature>
<evidence type="ECO:0000256" key="8">
    <source>
        <dbReference type="ARBA" id="ARBA00022898"/>
    </source>
</evidence>
<evidence type="ECO:0000256" key="2">
    <source>
        <dbReference type="ARBA" id="ARBA00003120"/>
    </source>
</evidence>
<dbReference type="Gene3D" id="1.10.260.50">
    <property type="match status" value="1"/>
</dbReference>
<dbReference type="InterPro" id="IPR015422">
    <property type="entry name" value="PyrdxlP-dep_Trfase_small"/>
</dbReference>
<evidence type="ECO:0000313" key="14">
    <source>
        <dbReference type="EMBL" id="TPE60627.1"/>
    </source>
</evidence>
<comment type="similarity">
    <text evidence="3">Belongs to the class-V pyridoxal-phosphate-dependent aminotransferase family. NifS/IscS subfamily.</text>
</comment>
<dbReference type="EC" id="2.8.1.7" evidence="4"/>
<evidence type="ECO:0000259" key="13">
    <source>
        <dbReference type="Pfam" id="PF00266"/>
    </source>
</evidence>
<dbReference type="PANTHER" id="PTHR11601:SF34">
    <property type="entry name" value="CYSTEINE DESULFURASE"/>
    <property type="match status" value="1"/>
</dbReference>
<dbReference type="SUPFAM" id="SSF53383">
    <property type="entry name" value="PLP-dependent transferases"/>
    <property type="match status" value="1"/>
</dbReference>
<evidence type="ECO:0000256" key="7">
    <source>
        <dbReference type="ARBA" id="ARBA00022723"/>
    </source>
</evidence>
<dbReference type="InterPro" id="IPR000192">
    <property type="entry name" value="Aminotrans_V_dom"/>
</dbReference>
<dbReference type="GO" id="GO:0046872">
    <property type="term" value="F:metal ion binding"/>
    <property type="evidence" value="ECO:0007669"/>
    <property type="project" value="UniProtKB-KW"/>
</dbReference>
<evidence type="ECO:0000313" key="15">
    <source>
        <dbReference type="Proteomes" id="UP000319897"/>
    </source>
</evidence>
<dbReference type="GO" id="GO:0031071">
    <property type="term" value="F:cysteine desulfurase activity"/>
    <property type="evidence" value="ECO:0007669"/>
    <property type="project" value="UniProtKB-EC"/>
</dbReference>